<dbReference type="EC" id="2.3.1.51" evidence="7"/>
<feature type="domain" description="Phospholipid/glycerol acyltransferase" evidence="8">
    <location>
        <begin position="74"/>
        <end position="188"/>
    </location>
</feature>
<keyword evidence="10" id="KW-1185">Reference proteome</keyword>
<evidence type="ECO:0000313" key="10">
    <source>
        <dbReference type="Proteomes" id="UP000095488"/>
    </source>
</evidence>
<dbReference type="RefSeq" id="WP_055257117.1">
    <property type="nucleotide sequence ID" value="NZ_CABIXL010000001.1"/>
</dbReference>
<comment type="similarity">
    <text evidence="2 7">Belongs to the 1-acyl-sn-glycerol-3-phosphate acyltransferase family.</text>
</comment>
<evidence type="ECO:0000256" key="7">
    <source>
        <dbReference type="RuleBase" id="RU361267"/>
    </source>
</evidence>
<comment type="domain">
    <text evidence="7">The HXXXXD motif is essential for acyltransferase activity and may constitute the binding site for the phosphate moiety of the glycerol-3-phosphate.</text>
</comment>
<sequence>MFRSFKWYILGYVGTLVAFIPKEKEAQKLLAEGKIDEMNNIVCLGTRTISQKLIKLSDSTVNVHGLENIPEGPVLFVSNHQSNMDIAIICGFIDKPKGFIAKKELKKLPLINKWITLAGSIYLDRENPRKSMEGILEGIKTLKNGHSLVVFPEGTRSRGDKMGEFKSGSFKLATKSKVPIVPLTIDGTYRVMEANKILIKPSNINFYVHKPIYTDKLSKEEITKLPETVEHIIRSKLPNKGE</sequence>
<dbReference type="SUPFAM" id="SSF69593">
    <property type="entry name" value="Glycerol-3-phosphate (1)-acyltransferase"/>
    <property type="match status" value="1"/>
</dbReference>
<dbReference type="NCBIfam" id="TIGR00530">
    <property type="entry name" value="AGP_acyltrn"/>
    <property type="match status" value="1"/>
</dbReference>
<accession>A0ABM9UKP3</accession>
<comment type="catalytic activity">
    <reaction evidence="7">
        <text>a 1-acyl-sn-glycero-3-phosphate + an acyl-CoA = a 1,2-diacyl-sn-glycero-3-phosphate + CoA</text>
        <dbReference type="Rhea" id="RHEA:19709"/>
        <dbReference type="ChEBI" id="CHEBI:57287"/>
        <dbReference type="ChEBI" id="CHEBI:57970"/>
        <dbReference type="ChEBI" id="CHEBI:58342"/>
        <dbReference type="ChEBI" id="CHEBI:58608"/>
        <dbReference type="EC" id="2.3.1.51"/>
    </reaction>
</comment>
<evidence type="ECO:0000256" key="3">
    <source>
        <dbReference type="ARBA" id="ARBA00022516"/>
    </source>
</evidence>
<dbReference type="Pfam" id="PF01553">
    <property type="entry name" value="Acyltransferase"/>
    <property type="match status" value="1"/>
</dbReference>
<organism evidence="9 10">
    <name type="scientific">Sarcina ventriculi</name>
    <name type="common">Clostridium ventriculi</name>
    <dbReference type="NCBI Taxonomy" id="1267"/>
    <lineage>
        <taxon>Bacteria</taxon>
        <taxon>Bacillati</taxon>
        <taxon>Bacillota</taxon>
        <taxon>Clostridia</taxon>
        <taxon>Eubacteriales</taxon>
        <taxon>Clostridiaceae</taxon>
        <taxon>Sarcina</taxon>
    </lineage>
</organism>
<reference evidence="9 10" key="1">
    <citation type="submission" date="2015-09" db="EMBL/GenBank/DDBJ databases">
        <authorList>
            <consortium name="Pathogen Informatics"/>
        </authorList>
    </citation>
    <scope>NUCLEOTIDE SEQUENCE [LARGE SCALE GENOMIC DNA]</scope>
    <source>
        <strain evidence="9 10">2789STDY5834858</strain>
    </source>
</reference>
<dbReference type="CDD" id="cd07989">
    <property type="entry name" value="LPLAT_AGPAT-like"/>
    <property type="match status" value="1"/>
</dbReference>
<dbReference type="GO" id="GO:0003841">
    <property type="term" value="F:1-acylglycerol-3-phosphate O-acyltransferase activity"/>
    <property type="evidence" value="ECO:0007669"/>
    <property type="project" value="UniProtKB-EC"/>
</dbReference>
<protein>
    <recommendedName>
        <fullName evidence="7">1-acyl-sn-glycerol-3-phosphate acyltransferase</fullName>
        <ecNumber evidence="7">2.3.1.51</ecNumber>
    </recommendedName>
</protein>
<dbReference type="EMBL" id="CYZR01000001">
    <property type="protein sequence ID" value="CUN46234.1"/>
    <property type="molecule type" value="Genomic_DNA"/>
</dbReference>
<keyword evidence="6 7" id="KW-0012">Acyltransferase</keyword>
<evidence type="ECO:0000256" key="2">
    <source>
        <dbReference type="ARBA" id="ARBA00008655"/>
    </source>
</evidence>
<keyword evidence="3 7" id="KW-0444">Lipid biosynthesis</keyword>
<comment type="pathway">
    <text evidence="1">Lipid metabolism.</text>
</comment>
<evidence type="ECO:0000256" key="1">
    <source>
        <dbReference type="ARBA" id="ARBA00005189"/>
    </source>
</evidence>
<dbReference type="SMART" id="SM00563">
    <property type="entry name" value="PlsC"/>
    <property type="match status" value="1"/>
</dbReference>
<evidence type="ECO:0000313" key="9">
    <source>
        <dbReference type="EMBL" id="CUN46234.1"/>
    </source>
</evidence>
<keyword evidence="5 7" id="KW-0443">Lipid metabolism</keyword>
<dbReference type="Proteomes" id="UP000095488">
    <property type="component" value="Unassembled WGS sequence"/>
</dbReference>
<keyword evidence="7" id="KW-0594">Phospholipid biosynthesis</keyword>
<dbReference type="PANTHER" id="PTHR10434">
    <property type="entry name" value="1-ACYL-SN-GLYCEROL-3-PHOSPHATE ACYLTRANSFERASE"/>
    <property type="match status" value="1"/>
</dbReference>
<evidence type="ECO:0000259" key="8">
    <source>
        <dbReference type="SMART" id="SM00563"/>
    </source>
</evidence>
<evidence type="ECO:0000256" key="6">
    <source>
        <dbReference type="ARBA" id="ARBA00023315"/>
    </source>
</evidence>
<comment type="caution">
    <text evidence="9">The sequence shown here is derived from an EMBL/GenBank/DDBJ whole genome shotgun (WGS) entry which is preliminary data.</text>
</comment>
<keyword evidence="7" id="KW-1208">Phospholipid metabolism</keyword>
<evidence type="ECO:0000256" key="4">
    <source>
        <dbReference type="ARBA" id="ARBA00022679"/>
    </source>
</evidence>
<evidence type="ECO:0000256" key="5">
    <source>
        <dbReference type="ARBA" id="ARBA00023098"/>
    </source>
</evidence>
<dbReference type="InterPro" id="IPR002123">
    <property type="entry name" value="Plipid/glycerol_acylTrfase"/>
</dbReference>
<dbReference type="PANTHER" id="PTHR10434:SF64">
    <property type="entry name" value="1-ACYL-SN-GLYCEROL-3-PHOSPHATE ACYLTRANSFERASE-RELATED"/>
    <property type="match status" value="1"/>
</dbReference>
<dbReference type="InterPro" id="IPR004552">
    <property type="entry name" value="AGP_acyltrans"/>
</dbReference>
<keyword evidence="4 7" id="KW-0808">Transferase</keyword>
<name>A0ABM9UKP3_SARVE</name>
<gene>
    <name evidence="9" type="primary">plsC</name>
    <name evidence="9" type="ORF">ERS852473_00217</name>
</gene>
<proteinExistence type="inferred from homology"/>